<sequence length="342" mass="37762">MKSVALIKGDGVGPELADAFLTVLDAVKPNVKVIPVEAGFEWWQAHGGPSLIPPETWEVLEKSDACLKAPTTTPWERGMPKSVAVSIRQRFDLYANVRPIKTFKGLQERFGELDFICVREGTEGLYTGIDVRLSDDCAIAIRKISKKQSERVARRAFEIAKSKGWSKVIVVTKRNIMKEADGLFWECVERVAKDYPGISYEEYFVDNMAQQLVKNPERFNHNVILGTNLFMDILSEEASGLVASIGCIYSGNFGDTYAMFEPAHGSAPKYKGMNKVNPTAMILSGAWMLEYLGEVKAARAIFDATEAVIAEGKKVTYDLGGTAKTSEMAEAIAEKASELLKK</sequence>
<evidence type="ECO:0000313" key="8">
    <source>
        <dbReference type="EMBL" id="PUA33762.1"/>
    </source>
</evidence>
<dbReference type="InterPro" id="IPR024084">
    <property type="entry name" value="IsoPropMal-DH-like_dom"/>
</dbReference>
<dbReference type="PANTHER" id="PTHR11835:SF77">
    <property type="entry name" value="ISOCITRATE_ISOPROPYLMALATE DEHYDROGENASE FAMILY PROTEIN"/>
    <property type="match status" value="1"/>
</dbReference>
<dbReference type="Pfam" id="PF00180">
    <property type="entry name" value="Iso_dh"/>
    <property type="match status" value="1"/>
</dbReference>
<dbReference type="SMART" id="SM01329">
    <property type="entry name" value="Iso_dh"/>
    <property type="match status" value="1"/>
</dbReference>
<dbReference type="Gene3D" id="3.40.718.10">
    <property type="entry name" value="Isopropylmalate Dehydrogenase"/>
    <property type="match status" value="1"/>
</dbReference>
<evidence type="ECO:0000256" key="4">
    <source>
        <dbReference type="ARBA" id="ARBA00022842"/>
    </source>
</evidence>
<keyword evidence="3" id="KW-0479">Metal-binding</keyword>
<proteinExistence type="inferred from homology"/>
<dbReference type="GO" id="GO:0046872">
    <property type="term" value="F:metal ion binding"/>
    <property type="evidence" value="ECO:0007669"/>
    <property type="project" value="UniProtKB-KW"/>
</dbReference>
<comment type="cofactor">
    <cofactor evidence="1">
        <name>Mg(2+)</name>
        <dbReference type="ChEBI" id="CHEBI:18420"/>
    </cofactor>
</comment>
<gene>
    <name evidence="8" type="ORF">B9J98_02125</name>
</gene>
<evidence type="ECO:0000256" key="2">
    <source>
        <dbReference type="ARBA" id="ARBA00007769"/>
    </source>
</evidence>
<dbReference type="FunFam" id="3.40.718.10:FF:000019">
    <property type="entry name" value="Homoisocitrate dehydrogenase"/>
    <property type="match status" value="1"/>
</dbReference>
<comment type="caution">
    <text evidence="8">The sequence shown here is derived from an EMBL/GenBank/DDBJ whole genome shotgun (WGS) entry which is preliminary data.</text>
</comment>
<evidence type="ECO:0000256" key="6">
    <source>
        <dbReference type="ARBA" id="ARBA00023027"/>
    </source>
</evidence>
<evidence type="ECO:0000256" key="1">
    <source>
        <dbReference type="ARBA" id="ARBA00001946"/>
    </source>
</evidence>
<dbReference type="GO" id="GO:0006099">
    <property type="term" value="P:tricarboxylic acid cycle"/>
    <property type="evidence" value="ECO:0007669"/>
    <property type="project" value="TreeGrafter"/>
</dbReference>
<keyword evidence="4" id="KW-0460">Magnesium</keyword>
<evidence type="ECO:0000256" key="3">
    <source>
        <dbReference type="ARBA" id="ARBA00022723"/>
    </source>
</evidence>
<evidence type="ECO:0000313" key="9">
    <source>
        <dbReference type="Proteomes" id="UP000244066"/>
    </source>
</evidence>
<accession>A0A2R7YA69</accession>
<reference evidence="8 9" key="1">
    <citation type="submission" date="2017-04" db="EMBL/GenBank/DDBJ databases">
        <title>Draft Aigarchaeota genome from a New Zealand hot spring.</title>
        <authorList>
            <person name="Reysenbach A.-L."/>
            <person name="Donaho J.A."/>
            <person name="Gerhart J."/>
            <person name="Kelley J.F."/>
            <person name="Kouba K."/>
            <person name="Podar M."/>
            <person name="Stott M."/>
        </authorList>
    </citation>
    <scope>NUCLEOTIDE SEQUENCE [LARGE SCALE GENOMIC DNA]</scope>
    <source>
        <strain evidence="8">NZ13_MG1</strain>
    </source>
</reference>
<protein>
    <submittedName>
        <fullName evidence="8">3-isopropylmalate dehydrogenase</fullName>
    </submittedName>
</protein>
<keyword evidence="5" id="KW-0560">Oxidoreductase</keyword>
<feature type="domain" description="Isopropylmalate dehydrogenase-like" evidence="7">
    <location>
        <begin position="3"/>
        <end position="332"/>
    </location>
</feature>
<dbReference type="PANTHER" id="PTHR11835">
    <property type="entry name" value="DECARBOXYLATING DEHYDROGENASES-ISOCITRATE, ISOPROPYLMALATE, TARTRATE"/>
    <property type="match status" value="1"/>
</dbReference>
<dbReference type="GO" id="GO:0006102">
    <property type="term" value="P:isocitrate metabolic process"/>
    <property type="evidence" value="ECO:0007669"/>
    <property type="project" value="TreeGrafter"/>
</dbReference>
<evidence type="ECO:0000256" key="5">
    <source>
        <dbReference type="ARBA" id="ARBA00023002"/>
    </source>
</evidence>
<dbReference type="SUPFAM" id="SSF53659">
    <property type="entry name" value="Isocitrate/Isopropylmalate dehydrogenase-like"/>
    <property type="match status" value="1"/>
</dbReference>
<name>A0A2R7YA69_9ARCH</name>
<comment type="similarity">
    <text evidence="2">Belongs to the isocitrate and isopropylmalate dehydrogenases family.</text>
</comment>
<keyword evidence="6" id="KW-0520">NAD</keyword>
<dbReference type="GO" id="GO:0019298">
    <property type="term" value="P:coenzyme B biosynthetic process"/>
    <property type="evidence" value="ECO:0007669"/>
    <property type="project" value="UniProtKB-ARBA"/>
</dbReference>
<organism evidence="8 9">
    <name type="scientific">Candidatus Terraquivivens tikiterensis</name>
    <dbReference type="NCBI Taxonomy" id="1980982"/>
    <lineage>
        <taxon>Archaea</taxon>
        <taxon>Nitrososphaerota</taxon>
        <taxon>Candidatus Wolframiiraptoraceae</taxon>
        <taxon>Candidatus Terraquivivens</taxon>
    </lineage>
</organism>
<dbReference type="Proteomes" id="UP000244066">
    <property type="component" value="Unassembled WGS sequence"/>
</dbReference>
<dbReference type="GO" id="GO:0004449">
    <property type="term" value="F:isocitrate dehydrogenase (NAD+) activity"/>
    <property type="evidence" value="ECO:0007669"/>
    <property type="project" value="TreeGrafter"/>
</dbReference>
<dbReference type="EMBL" id="NDWU01000004">
    <property type="protein sequence ID" value="PUA33762.1"/>
    <property type="molecule type" value="Genomic_DNA"/>
</dbReference>
<dbReference type="AlphaFoldDB" id="A0A2R7YA69"/>
<evidence type="ECO:0000259" key="7">
    <source>
        <dbReference type="SMART" id="SM01329"/>
    </source>
</evidence>